<keyword evidence="3" id="KW-1015">Disulfide bond</keyword>
<organism evidence="8 9">
    <name type="scientific">Xyrichtys novacula</name>
    <name type="common">Pearly razorfish</name>
    <name type="synonym">Hemipteronotus novacula</name>
    <dbReference type="NCBI Taxonomy" id="13765"/>
    <lineage>
        <taxon>Eukaryota</taxon>
        <taxon>Metazoa</taxon>
        <taxon>Chordata</taxon>
        <taxon>Craniata</taxon>
        <taxon>Vertebrata</taxon>
        <taxon>Euteleostomi</taxon>
        <taxon>Actinopterygii</taxon>
        <taxon>Neopterygii</taxon>
        <taxon>Teleostei</taxon>
        <taxon>Neoteleostei</taxon>
        <taxon>Acanthomorphata</taxon>
        <taxon>Eupercaria</taxon>
        <taxon>Labriformes</taxon>
        <taxon>Labridae</taxon>
        <taxon>Xyrichtys</taxon>
    </lineage>
</organism>
<dbReference type="InterPro" id="IPR013783">
    <property type="entry name" value="Ig-like_fold"/>
</dbReference>
<dbReference type="PANTHER" id="PTHR23036">
    <property type="entry name" value="CYTOKINE RECEPTOR"/>
    <property type="match status" value="1"/>
</dbReference>
<feature type="domain" description="Fibronectin type-III" evidence="7">
    <location>
        <begin position="460"/>
        <end position="557"/>
    </location>
</feature>
<protein>
    <submittedName>
        <fullName evidence="8">Interleukin-31 receptor subunit alpha</fullName>
    </submittedName>
</protein>
<dbReference type="GO" id="GO:0009897">
    <property type="term" value="C:external side of plasma membrane"/>
    <property type="evidence" value="ECO:0007669"/>
    <property type="project" value="TreeGrafter"/>
</dbReference>
<keyword evidence="6" id="KW-0472">Membrane</keyword>
<evidence type="ECO:0000313" key="8">
    <source>
        <dbReference type="EMBL" id="CAJ1070418.1"/>
    </source>
</evidence>
<gene>
    <name evidence="8" type="ORF">XNOV1_A019054</name>
</gene>
<dbReference type="InterPro" id="IPR003961">
    <property type="entry name" value="FN3_dom"/>
</dbReference>
<keyword evidence="6" id="KW-0812">Transmembrane</keyword>
<dbReference type="EMBL" id="OY660876">
    <property type="protein sequence ID" value="CAJ1070418.1"/>
    <property type="molecule type" value="Genomic_DNA"/>
</dbReference>
<dbReference type="Gene3D" id="2.60.40.10">
    <property type="entry name" value="Immunoglobulins"/>
    <property type="match status" value="3"/>
</dbReference>
<evidence type="ECO:0000313" key="9">
    <source>
        <dbReference type="Proteomes" id="UP001178508"/>
    </source>
</evidence>
<evidence type="ECO:0000256" key="4">
    <source>
        <dbReference type="ARBA" id="ARBA00023170"/>
    </source>
</evidence>
<reference evidence="8" key="1">
    <citation type="submission" date="2023-08" db="EMBL/GenBank/DDBJ databases">
        <authorList>
            <person name="Alioto T."/>
            <person name="Alioto T."/>
            <person name="Gomez Garrido J."/>
        </authorList>
    </citation>
    <scope>NUCLEOTIDE SEQUENCE</scope>
</reference>
<sequence>MVGCGFQLDLLHPLYSSHTSYSQVSILGLIFAYFTTFSSPVRTSAVKCKSKDISSKYAYCEIQSGGVHGLDCFGKHGLTYKTCEWKPGNRSSKSTYTLVIQQQKRLCNAFVNITEFSMTITLFMKYNMTAEVFENIHSKTNCTKSVFSASPSSIWRCGPPSDVSFRRLSGKLVVDVRWEQVDGSVVENYLVKYKALSGMLGSESLVQCQKGAKCTVANVTSSLNYSVQVQCVTSSQCSQCVRSDVYTVPPELTTQPVIVKLENTDAVGRKGQRQLTLAWTFPATELYDGFHVTIWKASGEEPRERITTTRPEIRLTFSYSAYDVSISAFNNASSSPAVSRTIPTQEDKTSLGDKNVNVTVQNATSFTVYWKDNLIEKFVCFSVEWKQEGHEVAHMSFYEDENTYRTLSPLPVPLEPFKRYRLTLHTRPNKDVCNLKHVNNSESTYGSTQFFSREGSPVSAPTNISTINVTLDSVVLQWSPIPEEDTRGFLLGYIIRYAKYRHTGTRTEESITVDPMLDTCELKNLESGTAYKVQIAGVTKAGVGVLSPEILFKTNSQENPNLSSFIIVFAALITVLIFGSHIIKKAKLLLWPSIPNPGKSNTMQKIEGPHELELLESIYTLKVEDGETNSFQLVENEEQSPVPSMLPLLHGMEDDEDQPEMTSGWIDSAAEDTAGDTLPRTASDIPRTVLQGPAFVFPTGYTTIEMFQQGMPGGVQANISLTQDALDSDPEVTDLTTMASRLDYVRQFSPDWQFSPVLEDDGVTVL</sequence>
<keyword evidence="9" id="KW-1185">Reference proteome</keyword>
<dbReference type="FunFam" id="2.60.40.10:FF:000028">
    <property type="entry name" value="Neuronal cell adhesion molecule"/>
    <property type="match status" value="1"/>
</dbReference>
<dbReference type="AlphaFoldDB" id="A0AAV1GD03"/>
<keyword evidence="5" id="KW-0325">Glycoprotein</keyword>
<keyword evidence="4 8" id="KW-0675">Receptor</keyword>
<evidence type="ECO:0000256" key="1">
    <source>
        <dbReference type="ARBA" id="ARBA00022729"/>
    </source>
</evidence>
<dbReference type="SUPFAM" id="SSF49265">
    <property type="entry name" value="Fibronectin type III"/>
    <property type="match status" value="2"/>
</dbReference>
<dbReference type="InterPro" id="IPR036116">
    <property type="entry name" value="FN3_sf"/>
</dbReference>
<dbReference type="GO" id="GO:0019955">
    <property type="term" value="F:cytokine binding"/>
    <property type="evidence" value="ECO:0007669"/>
    <property type="project" value="TreeGrafter"/>
</dbReference>
<evidence type="ECO:0000256" key="3">
    <source>
        <dbReference type="ARBA" id="ARBA00023157"/>
    </source>
</evidence>
<dbReference type="PROSITE" id="PS50853">
    <property type="entry name" value="FN3"/>
    <property type="match status" value="2"/>
</dbReference>
<dbReference type="CDD" id="cd00063">
    <property type="entry name" value="FN3"/>
    <property type="match status" value="2"/>
</dbReference>
<evidence type="ECO:0000259" key="7">
    <source>
        <dbReference type="PROSITE" id="PS50853"/>
    </source>
</evidence>
<evidence type="ECO:0000256" key="6">
    <source>
        <dbReference type="SAM" id="Phobius"/>
    </source>
</evidence>
<dbReference type="Pfam" id="PF00041">
    <property type="entry name" value="fn3"/>
    <property type="match status" value="1"/>
</dbReference>
<name>A0AAV1GD03_XYRNO</name>
<accession>A0AAV1GD03</accession>
<keyword evidence="2" id="KW-0677">Repeat</keyword>
<evidence type="ECO:0000256" key="5">
    <source>
        <dbReference type="ARBA" id="ARBA00023180"/>
    </source>
</evidence>
<dbReference type="InterPro" id="IPR050379">
    <property type="entry name" value="Type-I_Cytokine_Rcpt"/>
</dbReference>
<feature type="domain" description="Fibronectin type-III" evidence="7">
    <location>
        <begin position="159"/>
        <end position="251"/>
    </location>
</feature>
<keyword evidence="6" id="KW-1133">Transmembrane helix</keyword>
<keyword evidence="1" id="KW-0732">Signal</keyword>
<evidence type="ECO:0000256" key="2">
    <source>
        <dbReference type="ARBA" id="ARBA00022737"/>
    </source>
</evidence>
<dbReference type="GO" id="GO:0043235">
    <property type="term" value="C:receptor complex"/>
    <property type="evidence" value="ECO:0007669"/>
    <property type="project" value="TreeGrafter"/>
</dbReference>
<proteinExistence type="predicted"/>
<dbReference type="Proteomes" id="UP001178508">
    <property type="component" value="Chromosome 13"/>
</dbReference>
<dbReference type="PANTHER" id="PTHR23036:SF194">
    <property type="entry name" value="FIBRONECTIN TYPE-III DOMAIN-CONTAINING PROTEIN"/>
    <property type="match status" value="1"/>
</dbReference>
<feature type="transmembrane region" description="Helical" evidence="6">
    <location>
        <begin position="562"/>
        <end position="583"/>
    </location>
</feature>
<dbReference type="SMART" id="SM00060">
    <property type="entry name" value="FN3"/>
    <property type="match status" value="3"/>
</dbReference>
<dbReference type="GO" id="GO:0004896">
    <property type="term" value="F:cytokine receptor activity"/>
    <property type="evidence" value="ECO:0007669"/>
    <property type="project" value="TreeGrafter"/>
</dbReference>